<reference evidence="2" key="1">
    <citation type="journal article" date="2023" name="GigaByte">
        <title>Genome assembly of the bearded iris, Iris pallida Lam.</title>
        <authorList>
            <person name="Bruccoleri R.E."/>
            <person name="Oakeley E.J."/>
            <person name="Faust A.M.E."/>
            <person name="Altorfer M."/>
            <person name="Dessus-Babus S."/>
            <person name="Burckhardt D."/>
            <person name="Oertli M."/>
            <person name="Naumann U."/>
            <person name="Petersen F."/>
            <person name="Wong J."/>
        </authorList>
    </citation>
    <scope>NUCLEOTIDE SEQUENCE</scope>
    <source>
        <strain evidence="2">GSM-AAB239-AS_SAM_17_03QT</strain>
    </source>
</reference>
<proteinExistence type="predicted"/>
<comment type="caution">
    <text evidence="2">The sequence shown here is derived from an EMBL/GenBank/DDBJ whole genome shotgun (WGS) entry which is preliminary data.</text>
</comment>
<keyword evidence="3" id="KW-1185">Reference proteome</keyword>
<feature type="region of interest" description="Disordered" evidence="1">
    <location>
        <begin position="1"/>
        <end position="30"/>
    </location>
</feature>
<evidence type="ECO:0000256" key="1">
    <source>
        <dbReference type="SAM" id="MobiDB-lite"/>
    </source>
</evidence>
<dbReference type="AlphaFoldDB" id="A0AAX6H5G6"/>
<sequence length="74" mass="8477">MEAREGRWEAGPGGRSGGERRQCGGSAATVHEIRPVRGHRRWSRQRWRGRDLGVSATERNCWRPSQNHWGEAQL</sequence>
<keyword evidence="2" id="KW-0418">Kinase</keyword>
<evidence type="ECO:0000313" key="3">
    <source>
        <dbReference type="Proteomes" id="UP001140949"/>
    </source>
</evidence>
<name>A0AAX6H5G6_IRIPA</name>
<organism evidence="2 3">
    <name type="scientific">Iris pallida</name>
    <name type="common">Sweet iris</name>
    <dbReference type="NCBI Taxonomy" id="29817"/>
    <lineage>
        <taxon>Eukaryota</taxon>
        <taxon>Viridiplantae</taxon>
        <taxon>Streptophyta</taxon>
        <taxon>Embryophyta</taxon>
        <taxon>Tracheophyta</taxon>
        <taxon>Spermatophyta</taxon>
        <taxon>Magnoliopsida</taxon>
        <taxon>Liliopsida</taxon>
        <taxon>Asparagales</taxon>
        <taxon>Iridaceae</taxon>
        <taxon>Iridoideae</taxon>
        <taxon>Irideae</taxon>
        <taxon>Iris</taxon>
    </lineage>
</organism>
<evidence type="ECO:0000313" key="2">
    <source>
        <dbReference type="EMBL" id="KAJ6835868.1"/>
    </source>
</evidence>
<protein>
    <submittedName>
        <fullName evidence="2">Proline-rich receptor-like protein kinase PERK8</fullName>
    </submittedName>
</protein>
<keyword evidence="2" id="KW-0808">Transferase</keyword>
<gene>
    <name evidence="2" type="ORF">M6B38_330390</name>
</gene>
<dbReference type="EMBL" id="JANAVB010012940">
    <property type="protein sequence ID" value="KAJ6835868.1"/>
    <property type="molecule type" value="Genomic_DNA"/>
</dbReference>
<keyword evidence="2" id="KW-0675">Receptor</keyword>
<dbReference type="GO" id="GO:0016301">
    <property type="term" value="F:kinase activity"/>
    <property type="evidence" value="ECO:0007669"/>
    <property type="project" value="UniProtKB-KW"/>
</dbReference>
<accession>A0AAX6H5G6</accession>
<dbReference type="Proteomes" id="UP001140949">
    <property type="component" value="Unassembled WGS sequence"/>
</dbReference>
<reference evidence="2" key="2">
    <citation type="submission" date="2023-04" db="EMBL/GenBank/DDBJ databases">
        <authorList>
            <person name="Bruccoleri R.E."/>
            <person name="Oakeley E.J."/>
            <person name="Faust A.-M."/>
            <person name="Dessus-Babus S."/>
            <person name="Altorfer M."/>
            <person name="Burckhardt D."/>
            <person name="Oertli M."/>
            <person name="Naumann U."/>
            <person name="Petersen F."/>
            <person name="Wong J."/>
        </authorList>
    </citation>
    <scope>NUCLEOTIDE SEQUENCE</scope>
    <source>
        <strain evidence="2">GSM-AAB239-AS_SAM_17_03QT</strain>
        <tissue evidence="2">Leaf</tissue>
    </source>
</reference>